<evidence type="ECO:0000313" key="3">
    <source>
        <dbReference type="Proteomes" id="UP001156601"/>
    </source>
</evidence>
<dbReference type="AlphaFoldDB" id="A0AA37SW18"/>
<protein>
    <recommendedName>
        <fullName evidence="4">DUF3307 domain-containing protein</fullName>
    </recommendedName>
</protein>
<gene>
    <name evidence="2" type="ORF">GCM10007852_10250</name>
</gene>
<feature type="transmembrane region" description="Helical" evidence="1">
    <location>
        <begin position="127"/>
        <end position="151"/>
    </location>
</feature>
<accession>A0AA37SW18</accession>
<feature type="transmembrane region" description="Helical" evidence="1">
    <location>
        <begin position="63"/>
        <end position="83"/>
    </location>
</feature>
<evidence type="ECO:0000313" key="2">
    <source>
        <dbReference type="EMBL" id="GLR70117.1"/>
    </source>
</evidence>
<feature type="transmembrane region" description="Helical" evidence="1">
    <location>
        <begin position="220"/>
        <end position="243"/>
    </location>
</feature>
<name>A0AA37SW18_9ALTE</name>
<sequence>MIIFLTLFIAHLIADFFLQRDAWIASKIKHKIKSIGLFKHILVHLAFNAILLLILLDGLSVTYFMALAAIVLSHYAIDIWKTYQVFSIRAFLIDQFAHAIILVLVSVWLSGISYTQASAAIKDFLDIQVLAVFAAFIFLSKPLSFIIYLSLAPYTKAFEKDETQKGLANAGELIGILERYLVLILILVGQYAGVGFLLAAKSVFRFGDMRQQKDRKLTEYIMLGTLLSITAALLVGLAVKWVFSLEGNG</sequence>
<reference evidence="2" key="1">
    <citation type="journal article" date="2014" name="Int. J. Syst. Evol. Microbiol.">
        <title>Complete genome sequence of Corynebacterium casei LMG S-19264T (=DSM 44701T), isolated from a smear-ripened cheese.</title>
        <authorList>
            <consortium name="US DOE Joint Genome Institute (JGI-PGF)"/>
            <person name="Walter F."/>
            <person name="Albersmeier A."/>
            <person name="Kalinowski J."/>
            <person name="Ruckert C."/>
        </authorList>
    </citation>
    <scope>NUCLEOTIDE SEQUENCE</scope>
    <source>
        <strain evidence="2">NBRC 110023</strain>
    </source>
</reference>
<dbReference type="InterPro" id="IPR021737">
    <property type="entry name" value="Phage_phiKZ_Orf197"/>
</dbReference>
<keyword evidence="1" id="KW-0812">Transmembrane</keyword>
<dbReference type="EMBL" id="BSOT01000005">
    <property type="protein sequence ID" value="GLR70117.1"/>
    <property type="molecule type" value="Genomic_DNA"/>
</dbReference>
<keyword evidence="1" id="KW-1133">Transmembrane helix</keyword>
<dbReference type="Pfam" id="PF11750">
    <property type="entry name" value="DUF3307"/>
    <property type="match status" value="1"/>
</dbReference>
<keyword evidence="1" id="KW-0472">Membrane</keyword>
<organism evidence="2 3">
    <name type="scientific">Agaribacter marinus</name>
    <dbReference type="NCBI Taxonomy" id="1431249"/>
    <lineage>
        <taxon>Bacteria</taxon>
        <taxon>Pseudomonadati</taxon>
        <taxon>Pseudomonadota</taxon>
        <taxon>Gammaproteobacteria</taxon>
        <taxon>Alteromonadales</taxon>
        <taxon>Alteromonadaceae</taxon>
        <taxon>Agaribacter</taxon>
    </lineage>
</organism>
<comment type="caution">
    <text evidence="2">The sequence shown here is derived from an EMBL/GenBank/DDBJ whole genome shotgun (WGS) entry which is preliminary data.</text>
</comment>
<keyword evidence="3" id="KW-1185">Reference proteome</keyword>
<evidence type="ECO:0008006" key="4">
    <source>
        <dbReference type="Google" id="ProtNLM"/>
    </source>
</evidence>
<feature type="transmembrane region" description="Helical" evidence="1">
    <location>
        <begin position="38"/>
        <end position="56"/>
    </location>
</feature>
<evidence type="ECO:0000256" key="1">
    <source>
        <dbReference type="SAM" id="Phobius"/>
    </source>
</evidence>
<feature type="transmembrane region" description="Helical" evidence="1">
    <location>
        <begin position="180"/>
        <end position="199"/>
    </location>
</feature>
<reference evidence="2" key="2">
    <citation type="submission" date="2023-01" db="EMBL/GenBank/DDBJ databases">
        <title>Draft genome sequence of Agaribacter marinus strain NBRC 110023.</title>
        <authorList>
            <person name="Sun Q."/>
            <person name="Mori K."/>
        </authorList>
    </citation>
    <scope>NUCLEOTIDE SEQUENCE</scope>
    <source>
        <strain evidence="2">NBRC 110023</strain>
    </source>
</reference>
<dbReference type="Proteomes" id="UP001156601">
    <property type="component" value="Unassembled WGS sequence"/>
</dbReference>
<proteinExistence type="predicted"/>
<dbReference type="RefSeq" id="WP_284216422.1">
    <property type="nucleotide sequence ID" value="NZ_BSOT01000005.1"/>
</dbReference>
<feature type="transmembrane region" description="Helical" evidence="1">
    <location>
        <begin position="95"/>
        <end position="115"/>
    </location>
</feature>